<comment type="caution">
    <text evidence="2">The sequence shown here is derived from an EMBL/GenBank/DDBJ whole genome shotgun (WGS) entry which is preliminary data.</text>
</comment>
<feature type="chain" id="PRO_5037063006" evidence="1">
    <location>
        <begin position="30"/>
        <end position="164"/>
    </location>
</feature>
<gene>
    <name evidence="2" type="ORF">GUY60_11060</name>
</gene>
<accession>A0A964XLP4</accession>
<keyword evidence="3" id="KW-1185">Reference proteome</keyword>
<dbReference type="AlphaFoldDB" id="A0A964XLP4"/>
<dbReference type="EMBL" id="JAAAHS010000061">
    <property type="protein sequence ID" value="NBE51952.1"/>
    <property type="molecule type" value="Genomic_DNA"/>
</dbReference>
<sequence length="164" mass="17192">MRKYGLSRLTVVAAVAALALPLGLASAGAADHQQANTPKAASAVPFPGAYISPWGSADVALSPEALQWMEASGITLEAIAPFKMHADGRGFSMPIGSTAGDHLDSQGRIYYPGGLQFHHAASGKTVKLMPTWIRVMPRPGYSAGVEVNGEKIADEVQIGDTNYE</sequence>
<dbReference type="OrthoDB" id="4189584at2"/>
<keyword evidence="1" id="KW-0732">Signal</keyword>
<proteinExistence type="predicted"/>
<reference evidence="2" key="1">
    <citation type="submission" date="2020-01" db="EMBL/GenBank/DDBJ databases">
        <title>Whole-genome analyses of novel actinobacteria.</title>
        <authorList>
            <person name="Sahin N."/>
        </authorList>
    </citation>
    <scope>NUCLEOTIDE SEQUENCE</scope>
    <source>
        <strain evidence="2">YC537</strain>
    </source>
</reference>
<dbReference type="Proteomes" id="UP000598297">
    <property type="component" value="Unassembled WGS sequence"/>
</dbReference>
<evidence type="ECO:0000313" key="3">
    <source>
        <dbReference type="Proteomes" id="UP000598297"/>
    </source>
</evidence>
<organism evidence="2 3">
    <name type="scientific">Streptomyces boluensis</name>
    <dbReference type="NCBI Taxonomy" id="1775135"/>
    <lineage>
        <taxon>Bacteria</taxon>
        <taxon>Bacillati</taxon>
        <taxon>Actinomycetota</taxon>
        <taxon>Actinomycetes</taxon>
        <taxon>Kitasatosporales</taxon>
        <taxon>Streptomycetaceae</taxon>
        <taxon>Streptomyces</taxon>
    </lineage>
</organism>
<evidence type="ECO:0000256" key="1">
    <source>
        <dbReference type="SAM" id="SignalP"/>
    </source>
</evidence>
<protein>
    <submittedName>
        <fullName evidence="2">Uncharacterized protein</fullName>
    </submittedName>
</protein>
<evidence type="ECO:0000313" key="2">
    <source>
        <dbReference type="EMBL" id="NBE51952.1"/>
    </source>
</evidence>
<feature type="signal peptide" evidence="1">
    <location>
        <begin position="1"/>
        <end position="29"/>
    </location>
</feature>
<feature type="non-terminal residue" evidence="2">
    <location>
        <position position="164"/>
    </location>
</feature>
<dbReference type="RefSeq" id="WP_161696428.1">
    <property type="nucleotide sequence ID" value="NZ_JAAAHS010000061.1"/>
</dbReference>
<name>A0A964XLP4_9ACTN</name>